<name>A0ACB8SS52_9AGAM</name>
<sequence length="262" mass="27909">MSTRQNKKRKAKPNRERTVTTLTGADDQVTHRPSQNSFLVPTTPDDSAGPSNPMSSPFSVASSSGGPTVGANNTNSVPHTNFQIPASYSAFPYGSFTTPIHPSQQQHPQQNPFYPSQALPPGQSDLELLERLKETIKNNQHEIFRAFPQPAALASLYKGPIQATQTPLPPHPDQLPLSGYQTVAYPQSGAETARPHTSTTQSPDGPPGLSASSSADLGPRIASISWDAPRATGHHRKSSLSSPNVGGPPPNNINVLPILLPL</sequence>
<dbReference type="EMBL" id="MU277232">
    <property type="protein sequence ID" value="KAI0058736.1"/>
    <property type="molecule type" value="Genomic_DNA"/>
</dbReference>
<reference evidence="1" key="2">
    <citation type="journal article" date="2022" name="New Phytol.">
        <title>Evolutionary transition to the ectomycorrhizal habit in the genomes of a hyperdiverse lineage of mushroom-forming fungi.</title>
        <authorList>
            <person name="Looney B."/>
            <person name="Miyauchi S."/>
            <person name="Morin E."/>
            <person name="Drula E."/>
            <person name="Courty P.E."/>
            <person name="Kohler A."/>
            <person name="Kuo A."/>
            <person name="LaButti K."/>
            <person name="Pangilinan J."/>
            <person name="Lipzen A."/>
            <person name="Riley R."/>
            <person name="Andreopoulos W."/>
            <person name="He G."/>
            <person name="Johnson J."/>
            <person name="Nolan M."/>
            <person name="Tritt A."/>
            <person name="Barry K.W."/>
            <person name="Grigoriev I.V."/>
            <person name="Nagy L.G."/>
            <person name="Hibbett D."/>
            <person name="Henrissat B."/>
            <person name="Matheny P.B."/>
            <person name="Labbe J."/>
            <person name="Martin F.M."/>
        </authorList>
    </citation>
    <scope>NUCLEOTIDE SEQUENCE</scope>
    <source>
        <strain evidence="1">HHB10654</strain>
    </source>
</reference>
<keyword evidence="2" id="KW-1185">Reference proteome</keyword>
<proteinExistence type="predicted"/>
<comment type="caution">
    <text evidence="1">The sequence shown here is derived from an EMBL/GenBank/DDBJ whole genome shotgun (WGS) entry which is preliminary data.</text>
</comment>
<dbReference type="Proteomes" id="UP000814140">
    <property type="component" value="Unassembled WGS sequence"/>
</dbReference>
<reference evidence="1" key="1">
    <citation type="submission" date="2021-03" db="EMBL/GenBank/DDBJ databases">
        <authorList>
            <consortium name="DOE Joint Genome Institute"/>
            <person name="Ahrendt S."/>
            <person name="Looney B.P."/>
            <person name="Miyauchi S."/>
            <person name="Morin E."/>
            <person name="Drula E."/>
            <person name="Courty P.E."/>
            <person name="Chicoki N."/>
            <person name="Fauchery L."/>
            <person name="Kohler A."/>
            <person name="Kuo A."/>
            <person name="Labutti K."/>
            <person name="Pangilinan J."/>
            <person name="Lipzen A."/>
            <person name="Riley R."/>
            <person name="Andreopoulos W."/>
            <person name="He G."/>
            <person name="Johnson J."/>
            <person name="Barry K.W."/>
            <person name="Grigoriev I.V."/>
            <person name="Nagy L."/>
            <person name="Hibbett D."/>
            <person name="Henrissat B."/>
            <person name="Matheny P.B."/>
            <person name="Labbe J."/>
            <person name="Martin F."/>
        </authorList>
    </citation>
    <scope>NUCLEOTIDE SEQUENCE</scope>
    <source>
        <strain evidence="1">HHB10654</strain>
    </source>
</reference>
<organism evidence="1 2">
    <name type="scientific">Artomyces pyxidatus</name>
    <dbReference type="NCBI Taxonomy" id="48021"/>
    <lineage>
        <taxon>Eukaryota</taxon>
        <taxon>Fungi</taxon>
        <taxon>Dikarya</taxon>
        <taxon>Basidiomycota</taxon>
        <taxon>Agaricomycotina</taxon>
        <taxon>Agaricomycetes</taxon>
        <taxon>Russulales</taxon>
        <taxon>Auriscalpiaceae</taxon>
        <taxon>Artomyces</taxon>
    </lineage>
</organism>
<gene>
    <name evidence="1" type="ORF">BV25DRAFT_1191972</name>
</gene>
<evidence type="ECO:0000313" key="2">
    <source>
        <dbReference type="Proteomes" id="UP000814140"/>
    </source>
</evidence>
<accession>A0ACB8SS52</accession>
<evidence type="ECO:0000313" key="1">
    <source>
        <dbReference type="EMBL" id="KAI0058736.1"/>
    </source>
</evidence>
<protein>
    <submittedName>
        <fullName evidence="1">Uncharacterized protein</fullName>
    </submittedName>
</protein>